<evidence type="ECO:0000313" key="1">
    <source>
        <dbReference type="EMBL" id="XAU14669.1"/>
    </source>
</evidence>
<dbReference type="Gene3D" id="3.30.1310.20">
    <property type="entry name" value="PRTase-like"/>
    <property type="match status" value="1"/>
</dbReference>
<evidence type="ECO:0000313" key="2">
    <source>
        <dbReference type="Proteomes" id="UP001447842"/>
    </source>
</evidence>
<sequence>MKLFEDRKAAVSALNELLPLPQMQRESWILIALSEGGIALCQELNVRMKLKVDWLLGESITAPQNPQCELGRVSETEEIVINDDLVKAFGIQYDYVYGEAHRKHEEKILSRIYHYRKGRPLTTLRGKKVLLVDQGAESGLKLMCAIKTVLSRSPDALYACAPVMPKEVYAAVEPLCDALFCPHVLEDYIETSCYYSELEDVSDEMIIKILGD</sequence>
<dbReference type="GO" id="GO:0016757">
    <property type="term" value="F:glycosyltransferase activity"/>
    <property type="evidence" value="ECO:0007669"/>
    <property type="project" value="UniProtKB-KW"/>
</dbReference>
<dbReference type="InterPro" id="IPR000836">
    <property type="entry name" value="PRTase_dom"/>
</dbReference>
<name>A0ABZ3HAK9_9BACT</name>
<dbReference type="RefSeq" id="WP_231019057.1">
    <property type="nucleotide sequence ID" value="NZ_CP147920.1"/>
</dbReference>
<dbReference type="Gene3D" id="3.40.50.2020">
    <property type="match status" value="1"/>
</dbReference>
<reference evidence="1 2" key="1">
    <citation type="submission" date="2024-03" db="EMBL/GenBank/DDBJ databases">
        <title>Sulfurimonas sp. HSL3-1.</title>
        <authorList>
            <person name="Wang S."/>
        </authorList>
    </citation>
    <scope>NUCLEOTIDE SEQUENCE [LARGE SCALE GENOMIC DNA]</scope>
    <source>
        <strain evidence="1 2">HSL3-1</strain>
    </source>
</reference>
<dbReference type="InterPro" id="IPR029057">
    <property type="entry name" value="PRTase-like"/>
</dbReference>
<keyword evidence="2" id="KW-1185">Reference proteome</keyword>
<protein>
    <submittedName>
        <fullName evidence="1">Phosphoribosyltransferase</fullName>
    </submittedName>
</protein>
<keyword evidence="1" id="KW-0328">Glycosyltransferase</keyword>
<dbReference type="CDD" id="cd06223">
    <property type="entry name" value="PRTases_typeI"/>
    <property type="match status" value="1"/>
</dbReference>
<dbReference type="SUPFAM" id="SSF53271">
    <property type="entry name" value="PRTase-like"/>
    <property type="match status" value="1"/>
</dbReference>
<keyword evidence="1" id="KW-0808">Transferase</keyword>
<dbReference type="EMBL" id="CP147920">
    <property type="protein sequence ID" value="XAU14669.1"/>
    <property type="molecule type" value="Genomic_DNA"/>
</dbReference>
<dbReference type="Proteomes" id="UP001447842">
    <property type="component" value="Chromosome"/>
</dbReference>
<organism evidence="1 2">
    <name type="scientific">Sulfurimonas diazotrophicus</name>
    <dbReference type="NCBI Taxonomy" id="3131939"/>
    <lineage>
        <taxon>Bacteria</taxon>
        <taxon>Pseudomonadati</taxon>
        <taxon>Campylobacterota</taxon>
        <taxon>Epsilonproteobacteria</taxon>
        <taxon>Campylobacterales</taxon>
        <taxon>Sulfurimonadaceae</taxon>
        <taxon>Sulfurimonas</taxon>
    </lineage>
</organism>
<proteinExistence type="predicted"/>
<accession>A0ABZ3HAK9</accession>
<gene>
    <name evidence="1" type="ORF">WCY31_10500</name>
</gene>